<evidence type="ECO:0000313" key="3">
    <source>
        <dbReference type="Proteomes" id="UP000319257"/>
    </source>
</evidence>
<dbReference type="OrthoDB" id="3758478at2759"/>
<dbReference type="STRING" id="1093900.A0A507B4Z2"/>
<dbReference type="Proteomes" id="UP000319257">
    <property type="component" value="Unassembled WGS sequence"/>
</dbReference>
<dbReference type="GeneID" id="41975086"/>
<accession>A0A507B4Z2</accession>
<dbReference type="RefSeq" id="XP_030993371.1">
    <property type="nucleotide sequence ID" value="XM_031142405.1"/>
</dbReference>
<feature type="compositionally biased region" description="Basic and acidic residues" evidence="1">
    <location>
        <begin position="121"/>
        <end position="140"/>
    </location>
</feature>
<dbReference type="InParanoid" id="A0A507B4Z2"/>
<organism evidence="2 3">
    <name type="scientific">Thyridium curvatum</name>
    <dbReference type="NCBI Taxonomy" id="1093900"/>
    <lineage>
        <taxon>Eukaryota</taxon>
        <taxon>Fungi</taxon>
        <taxon>Dikarya</taxon>
        <taxon>Ascomycota</taxon>
        <taxon>Pezizomycotina</taxon>
        <taxon>Sordariomycetes</taxon>
        <taxon>Sordariomycetidae</taxon>
        <taxon>Thyridiales</taxon>
        <taxon>Thyridiaceae</taxon>
        <taxon>Thyridium</taxon>
    </lineage>
</organism>
<comment type="caution">
    <text evidence="2">The sequence shown here is derived from an EMBL/GenBank/DDBJ whole genome shotgun (WGS) entry which is preliminary data.</text>
</comment>
<protein>
    <submittedName>
        <fullName evidence="2">Uncharacterized protein</fullName>
    </submittedName>
</protein>
<reference evidence="2 3" key="1">
    <citation type="submission" date="2019-06" db="EMBL/GenBank/DDBJ databases">
        <title>Draft genome sequence of the filamentous fungus Phialemoniopsis curvata isolated from diesel fuel.</title>
        <authorList>
            <person name="Varaljay V.A."/>
            <person name="Lyon W.J."/>
            <person name="Crouch A.L."/>
            <person name="Drake C.E."/>
            <person name="Hollomon J.M."/>
            <person name="Nadeau L.J."/>
            <person name="Nunn H.S."/>
            <person name="Stevenson B.S."/>
            <person name="Bojanowski C.L."/>
            <person name="Crookes-Goodson W.J."/>
        </authorList>
    </citation>
    <scope>NUCLEOTIDE SEQUENCE [LARGE SCALE GENOMIC DNA]</scope>
    <source>
        <strain evidence="2 3">D216</strain>
    </source>
</reference>
<dbReference type="EMBL" id="SKBQ01000047">
    <property type="protein sequence ID" value="TPX11660.1"/>
    <property type="molecule type" value="Genomic_DNA"/>
</dbReference>
<feature type="region of interest" description="Disordered" evidence="1">
    <location>
        <begin position="112"/>
        <end position="155"/>
    </location>
</feature>
<proteinExistence type="predicted"/>
<name>A0A507B4Z2_9PEZI</name>
<sequence>MDPPTTAGTVAHAATLAATAAAYLRVFDPLDAKAILSILGDSYRYEFAPASLDPPPALDAPGFDAHLARMRRVMRSFPVREIRSWPNPSLNQVVVWARSEAFFHDRIIEGASGGPSGGVDGPERVHVGDHHGRDRREGGARARVPRQQDYGAAAGLDRKGLQEARGAGWGWLSGGAGGLELQVVVADGQPTETVGSLSLP</sequence>
<evidence type="ECO:0000313" key="2">
    <source>
        <dbReference type="EMBL" id="TPX11660.1"/>
    </source>
</evidence>
<keyword evidence="3" id="KW-1185">Reference proteome</keyword>
<evidence type="ECO:0000256" key="1">
    <source>
        <dbReference type="SAM" id="MobiDB-lite"/>
    </source>
</evidence>
<gene>
    <name evidence="2" type="ORF">E0L32_007639</name>
</gene>
<dbReference type="AlphaFoldDB" id="A0A507B4Z2"/>